<evidence type="ECO:0000256" key="4">
    <source>
        <dbReference type="ARBA" id="ARBA00022833"/>
    </source>
</evidence>
<comment type="caution">
    <text evidence="9">The sequence shown here is derived from an EMBL/GenBank/DDBJ whole genome shotgun (WGS) entry which is preliminary data.</text>
</comment>
<organism evidence="9 10">
    <name type="scientific">Staphylococcus lugdunensis</name>
    <dbReference type="NCBI Taxonomy" id="28035"/>
    <lineage>
        <taxon>Bacteria</taxon>
        <taxon>Bacillati</taxon>
        <taxon>Bacillota</taxon>
        <taxon>Bacilli</taxon>
        <taxon>Bacillales</taxon>
        <taxon>Staphylococcaceae</taxon>
        <taxon>Staphylococcus</taxon>
    </lineage>
</organism>
<keyword evidence="5" id="KW-0560">Oxidoreductase</keyword>
<evidence type="ECO:0000256" key="5">
    <source>
        <dbReference type="ARBA" id="ARBA00023002"/>
    </source>
</evidence>
<dbReference type="PROSITE" id="PS00059">
    <property type="entry name" value="ADH_ZINC"/>
    <property type="match status" value="1"/>
</dbReference>
<dbReference type="InterPro" id="IPR020843">
    <property type="entry name" value="ER"/>
</dbReference>
<keyword evidence="3 7" id="KW-0479">Metal-binding</keyword>
<dbReference type="GO" id="GO:0016491">
    <property type="term" value="F:oxidoreductase activity"/>
    <property type="evidence" value="ECO:0007669"/>
    <property type="project" value="UniProtKB-KW"/>
</dbReference>
<evidence type="ECO:0000256" key="6">
    <source>
        <dbReference type="ARBA" id="ARBA00023027"/>
    </source>
</evidence>
<dbReference type="EMBL" id="LRQI01000038">
    <property type="protein sequence ID" value="KXA38819.1"/>
    <property type="molecule type" value="Genomic_DNA"/>
</dbReference>
<dbReference type="Gene3D" id="3.40.50.720">
    <property type="entry name" value="NAD(P)-binding Rossmann-like Domain"/>
    <property type="match status" value="1"/>
</dbReference>
<dbReference type="Proteomes" id="UP000070063">
    <property type="component" value="Unassembled WGS sequence"/>
</dbReference>
<dbReference type="InterPro" id="IPR013154">
    <property type="entry name" value="ADH-like_N"/>
</dbReference>
<proteinExistence type="inferred from homology"/>
<dbReference type="InterPro" id="IPR045306">
    <property type="entry name" value="SDH-like"/>
</dbReference>
<evidence type="ECO:0000259" key="8">
    <source>
        <dbReference type="SMART" id="SM00829"/>
    </source>
</evidence>
<dbReference type="SUPFAM" id="SSF51735">
    <property type="entry name" value="NAD(P)-binding Rossmann-fold domains"/>
    <property type="match status" value="1"/>
</dbReference>
<comment type="similarity">
    <text evidence="2 7">Belongs to the zinc-containing alcohol dehydrogenase family.</text>
</comment>
<dbReference type="PANTHER" id="PTHR43161:SF9">
    <property type="entry name" value="SORBITOL DEHYDROGENASE"/>
    <property type="match status" value="1"/>
</dbReference>
<dbReference type="GO" id="GO:0046872">
    <property type="term" value="F:metal ion binding"/>
    <property type="evidence" value="ECO:0007669"/>
    <property type="project" value="UniProtKB-KW"/>
</dbReference>
<evidence type="ECO:0000256" key="2">
    <source>
        <dbReference type="ARBA" id="ARBA00008072"/>
    </source>
</evidence>
<dbReference type="AlphaFoldDB" id="A0ABD4EGD7"/>
<dbReference type="Gene3D" id="3.90.180.10">
    <property type="entry name" value="Medium-chain alcohol dehydrogenases, catalytic domain"/>
    <property type="match status" value="1"/>
</dbReference>
<dbReference type="SUPFAM" id="SSF50129">
    <property type="entry name" value="GroES-like"/>
    <property type="match status" value="1"/>
</dbReference>
<dbReference type="Pfam" id="PF08240">
    <property type="entry name" value="ADH_N"/>
    <property type="match status" value="1"/>
</dbReference>
<dbReference type="CDD" id="cd05285">
    <property type="entry name" value="sorbitol_DH"/>
    <property type="match status" value="1"/>
</dbReference>
<comment type="cofactor">
    <cofactor evidence="1 7">
        <name>Zn(2+)</name>
        <dbReference type="ChEBI" id="CHEBI:29105"/>
    </cofactor>
</comment>
<dbReference type="InterPro" id="IPR013149">
    <property type="entry name" value="ADH-like_C"/>
</dbReference>
<name>A0ABD4EGD7_STALU</name>
<evidence type="ECO:0000256" key="7">
    <source>
        <dbReference type="RuleBase" id="RU361277"/>
    </source>
</evidence>
<dbReference type="Pfam" id="PF00107">
    <property type="entry name" value="ADH_zinc_N"/>
    <property type="match status" value="1"/>
</dbReference>
<accession>A0ABD4EGD7</accession>
<dbReference type="InterPro" id="IPR011032">
    <property type="entry name" value="GroES-like_sf"/>
</dbReference>
<keyword evidence="6" id="KW-0520">NAD</keyword>
<evidence type="ECO:0000313" key="9">
    <source>
        <dbReference type="EMBL" id="KXA38819.1"/>
    </source>
</evidence>
<keyword evidence="4 7" id="KW-0862">Zinc</keyword>
<evidence type="ECO:0000256" key="1">
    <source>
        <dbReference type="ARBA" id="ARBA00001947"/>
    </source>
</evidence>
<gene>
    <name evidence="9" type="ORF">HMPREF3225_01049</name>
</gene>
<dbReference type="PANTHER" id="PTHR43161">
    <property type="entry name" value="SORBITOL DEHYDROGENASE"/>
    <property type="match status" value="1"/>
</dbReference>
<dbReference type="InterPro" id="IPR036291">
    <property type="entry name" value="NAD(P)-bd_dom_sf"/>
</dbReference>
<feature type="domain" description="Enoyl reductase (ER)" evidence="8">
    <location>
        <begin position="20"/>
        <end position="354"/>
    </location>
</feature>
<protein>
    <submittedName>
        <fullName evidence="9">L-iditol 2-dehydrogenase</fullName>
    </submittedName>
</protein>
<evidence type="ECO:0000256" key="3">
    <source>
        <dbReference type="ARBA" id="ARBA00022723"/>
    </source>
</evidence>
<dbReference type="InterPro" id="IPR002328">
    <property type="entry name" value="ADH_Zn_CS"/>
</dbReference>
<sequence length="364" mass="39413">MRWIKMDHEIPRKMKVAVLNEPYDIEIKEVNVPELGPHDVLVQMLAVGVCGSDVHYYAHGSVGEFVVEAPLILGHECAGKVAAVGSDVTHFKPGDRVAVEPGVPCGTCEYCKTGKYNLCPDVVFLATPPVDGAFTEYLKHPEDYLFHIPDTLSYEQATLNEPLSVGIQACRRANIQPGSSVVIMGMGPVGLMTVVAAKAFGATQIIVSDMEQNRLDEALKLGATTTINVKDEDVNQRINELTQQHGVDYAIETAGNQIALRSALAALKNGGTLAAVGLAQEADNPLNIPFITNHEINLVGIFRYANTYDTGIQILSHTDADLNSMFTHQYPLSETKAAMERARTDKSGSLKVIVYPNGIEAAKL</sequence>
<dbReference type="SMART" id="SM00829">
    <property type="entry name" value="PKS_ER"/>
    <property type="match status" value="1"/>
</dbReference>
<evidence type="ECO:0000313" key="10">
    <source>
        <dbReference type="Proteomes" id="UP000070063"/>
    </source>
</evidence>
<reference evidence="9 10" key="1">
    <citation type="submission" date="2016-01" db="EMBL/GenBank/DDBJ databases">
        <authorList>
            <person name="Mitreva M."/>
            <person name="Pepin K.H."/>
            <person name="Mihindukulasuriya K.A."/>
            <person name="Fulton R."/>
            <person name="Fronick C."/>
            <person name="O'Laughlin M."/>
            <person name="Miner T."/>
            <person name="Herter B."/>
            <person name="Rosa B.A."/>
            <person name="Cordes M."/>
            <person name="Tomlinson C."/>
            <person name="Wollam A."/>
            <person name="Palsikar V.B."/>
            <person name="Mardis E.R."/>
            <person name="Wilson R.K."/>
        </authorList>
    </citation>
    <scope>NUCLEOTIDE SEQUENCE [LARGE SCALE GENOMIC DNA]</scope>
    <source>
        <strain evidence="9 10">MJR7738</strain>
    </source>
</reference>
<dbReference type="FunFam" id="3.40.50.720:FF:000068">
    <property type="entry name" value="Sorbitol dehydrogenase"/>
    <property type="match status" value="1"/>
</dbReference>